<dbReference type="OrthoDB" id="6147874at2759"/>
<keyword evidence="6" id="KW-1185">Reference proteome</keyword>
<evidence type="ECO:0000256" key="2">
    <source>
        <dbReference type="ARBA" id="ARBA00024195"/>
    </source>
</evidence>
<reference evidence="7 8" key="1">
    <citation type="submission" date="2025-05" db="UniProtKB">
        <authorList>
            <consortium name="RefSeq"/>
        </authorList>
    </citation>
    <scope>IDENTIFICATION</scope>
</reference>
<dbReference type="InterPro" id="IPR018114">
    <property type="entry name" value="TRYPSIN_HIS"/>
</dbReference>
<dbReference type="InterPro" id="IPR051487">
    <property type="entry name" value="Ser/Thr_Proteases_Immune/Dev"/>
</dbReference>
<dbReference type="CDD" id="cd00190">
    <property type="entry name" value="Tryp_SPc"/>
    <property type="match status" value="1"/>
</dbReference>
<dbReference type="RefSeq" id="XP_023939703.2">
    <property type="nucleotide sequence ID" value="XM_024083935.2"/>
</dbReference>
<dbReference type="InterPro" id="IPR033116">
    <property type="entry name" value="TRYPSIN_SER"/>
</dbReference>
<dbReference type="PROSITE" id="PS50240">
    <property type="entry name" value="TRYPSIN_DOM"/>
    <property type="match status" value="1"/>
</dbReference>
<dbReference type="PRINTS" id="PR00722">
    <property type="entry name" value="CHYMOTRYPSIN"/>
</dbReference>
<keyword evidence="3" id="KW-0378">Hydrolase</keyword>
<organism evidence="6 7">
    <name type="scientific">Bicyclus anynana</name>
    <name type="common">Squinting bush brown butterfly</name>
    <dbReference type="NCBI Taxonomy" id="110368"/>
    <lineage>
        <taxon>Eukaryota</taxon>
        <taxon>Metazoa</taxon>
        <taxon>Ecdysozoa</taxon>
        <taxon>Arthropoda</taxon>
        <taxon>Hexapoda</taxon>
        <taxon>Insecta</taxon>
        <taxon>Pterygota</taxon>
        <taxon>Neoptera</taxon>
        <taxon>Endopterygota</taxon>
        <taxon>Lepidoptera</taxon>
        <taxon>Glossata</taxon>
        <taxon>Ditrysia</taxon>
        <taxon>Papilionoidea</taxon>
        <taxon>Nymphalidae</taxon>
        <taxon>Satyrinae</taxon>
        <taxon>Satyrini</taxon>
        <taxon>Mycalesina</taxon>
        <taxon>Bicyclus</taxon>
    </lineage>
</organism>
<evidence type="ECO:0000256" key="3">
    <source>
        <dbReference type="RuleBase" id="RU363034"/>
    </source>
</evidence>
<evidence type="ECO:0000259" key="5">
    <source>
        <dbReference type="PROSITE" id="PS50240"/>
    </source>
</evidence>
<dbReference type="Proteomes" id="UP001652582">
    <property type="component" value="Chromosome 23"/>
</dbReference>
<evidence type="ECO:0000256" key="4">
    <source>
        <dbReference type="SAM" id="SignalP"/>
    </source>
</evidence>
<dbReference type="AlphaFoldDB" id="A0A6J1N3Z1"/>
<dbReference type="SMART" id="SM00020">
    <property type="entry name" value="Tryp_SPc"/>
    <property type="match status" value="1"/>
</dbReference>
<keyword evidence="4" id="KW-0732">Signal</keyword>
<keyword evidence="1" id="KW-1015">Disulfide bond</keyword>
<keyword evidence="3" id="KW-0720">Serine protease</keyword>
<keyword evidence="3" id="KW-0645">Protease</keyword>
<dbReference type="GeneID" id="112047013"/>
<feature type="signal peptide" evidence="4">
    <location>
        <begin position="1"/>
        <end position="18"/>
    </location>
</feature>
<comment type="similarity">
    <text evidence="2">Belongs to the peptidase S1 family. CLIP subfamily.</text>
</comment>
<dbReference type="InterPro" id="IPR043504">
    <property type="entry name" value="Peptidase_S1_PA_chymotrypsin"/>
</dbReference>
<dbReference type="RefSeq" id="XP_052744701.1">
    <property type="nucleotide sequence ID" value="XM_052888741.1"/>
</dbReference>
<feature type="domain" description="Peptidase S1" evidence="5">
    <location>
        <begin position="187"/>
        <end position="450"/>
    </location>
</feature>
<feature type="chain" id="PRO_5045019325" evidence="4">
    <location>
        <begin position="19"/>
        <end position="456"/>
    </location>
</feature>
<dbReference type="PROSITE" id="PS00135">
    <property type="entry name" value="TRYPSIN_SER"/>
    <property type="match status" value="1"/>
</dbReference>
<protein>
    <submittedName>
        <fullName evidence="7 8">Plasminogen isoform X1</fullName>
    </submittedName>
</protein>
<dbReference type="InterPro" id="IPR001314">
    <property type="entry name" value="Peptidase_S1A"/>
</dbReference>
<dbReference type="InterPro" id="IPR009003">
    <property type="entry name" value="Peptidase_S1_PA"/>
</dbReference>
<evidence type="ECO:0000313" key="6">
    <source>
        <dbReference type="Proteomes" id="UP001652582"/>
    </source>
</evidence>
<dbReference type="GO" id="GO:0004252">
    <property type="term" value="F:serine-type endopeptidase activity"/>
    <property type="evidence" value="ECO:0007669"/>
    <property type="project" value="InterPro"/>
</dbReference>
<dbReference type="GO" id="GO:0006508">
    <property type="term" value="P:proteolysis"/>
    <property type="evidence" value="ECO:0007669"/>
    <property type="project" value="InterPro"/>
</dbReference>
<dbReference type="PANTHER" id="PTHR24256">
    <property type="entry name" value="TRYPTASE-RELATED"/>
    <property type="match status" value="1"/>
</dbReference>
<evidence type="ECO:0000313" key="7">
    <source>
        <dbReference type="RefSeq" id="XP_023939703.2"/>
    </source>
</evidence>
<name>A0A6J1N3Z1_BICAN</name>
<dbReference type="Pfam" id="PF00089">
    <property type="entry name" value="Trypsin"/>
    <property type="match status" value="1"/>
</dbReference>
<gene>
    <name evidence="7 8" type="primary">LOC112047013</name>
</gene>
<evidence type="ECO:0000256" key="1">
    <source>
        <dbReference type="ARBA" id="ARBA00023157"/>
    </source>
</evidence>
<dbReference type="SUPFAM" id="SSF50494">
    <property type="entry name" value="Trypsin-like serine proteases"/>
    <property type="match status" value="1"/>
</dbReference>
<proteinExistence type="inferred from homology"/>
<dbReference type="Gene3D" id="2.40.10.10">
    <property type="entry name" value="Trypsin-like serine proteases"/>
    <property type="match status" value="1"/>
</dbReference>
<accession>A0A6J1N3Z1</accession>
<dbReference type="InterPro" id="IPR001254">
    <property type="entry name" value="Trypsin_dom"/>
</dbReference>
<dbReference type="PROSITE" id="PS00134">
    <property type="entry name" value="TRYPSIN_HIS"/>
    <property type="match status" value="1"/>
</dbReference>
<evidence type="ECO:0000313" key="8">
    <source>
        <dbReference type="RefSeq" id="XP_052744701.1"/>
    </source>
</evidence>
<sequence>MSPLALALVLLWLQLARGDSAWAPLEGLPLACAHPCRHSRAVALWLEPGLPPARTDRYYVHVDTHIPANSVMNVTFDSRVDVTFTLRSDRWKYSRVSLTNGDGFTFGIDKDLSGLGFIVEGSSPGLTPHLTGLSINDKEFCEKPDVEYLRHYEADDTKLEDDEYKLNAVIRRSKIGSNNCGKSKVNLNTGFENGPAQRGAWPWHVGVYRLRNYPNVGMFYVCGGTLVSQNFVLTAAHCVAVKGRALSPNRMFVELGKHNLYEIEKQSEHKKIESILLHEKFNYTNYDSDIALLKLSSAATFSEHIQPACLWPLGAYSALEDDNTVGVMVGWGYDNDNRQASELQQVQLPIVSLVTCFRSYPKYFPHFVHENSSFCAGYHNKGTGVCNGDSGGALMVFLPEKDQANGNKTSGSWHVRGVQSNSLAVVGSPVCDPDQYSVFIDMNNFRDWMEHGHLEG</sequence>